<dbReference type="Proteomes" id="UP001590950">
    <property type="component" value="Unassembled WGS sequence"/>
</dbReference>
<evidence type="ECO:0000313" key="2">
    <source>
        <dbReference type="Proteomes" id="UP001590950"/>
    </source>
</evidence>
<reference evidence="1 2" key="1">
    <citation type="submission" date="2024-09" db="EMBL/GenBank/DDBJ databases">
        <title>Rethinking Asexuality: The Enigmatic Case of Functional Sexual Genes in Lepraria (Stereocaulaceae).</title>
        <authorList>
            <person name="Doellman M."/>
            <person name="Sun Y."/>
            <person name="Barcenas-Pena A."/>
            <person name="Lumbsch H.T."/>
            <person name="Grewe F."/>
        </authorList>
    </citation>
    <scope>NUCLEOTIDE SEQUENCE [LARGE SCALE GENOMIC DNA]</scope>
    <source>
        <strain evidence="1 2">Mercado 3170</strain>
    </source>
</reference>
<comment type="caution">
    <text evidence="1">The sequence shown here is derived from an EMBL/GenBank/DDBJ whole genome shotgun (WGS) entry which is preliminary data.</text>
</comment>
<keyword evidence="2" id="KW-1185">Reference proteome</keyword>
<organism evidence="1 2">
    <name type="scientific">Stereocaulon virgatum</name>
    <dbReference type="NCBI Taxonomy" id="373712"/>
    <lineage>
        <taxon>Eukaryota</taxon>
        <taxon>Fungi</taxon>
        <taxon>Dikarya</taxon>
        <taxon>Ascomycota</taxon>
        <taxon>Pezizomycotina</taxon>
        <taxon>Lecanoromycetes</taxon>
        <taxon>OSLEUM clade</taxon>
        <taxon>Lecanoromycetidae</taxon>
        <taxon>Lecanorales</taxon>
        <taxon>Lecanorineae</taxon>
        <taxon>Stereocaulaceae</taxon>
        <taxon>Stereocaulon</taxon>
    </lineage>
</organism>
<evidence type="ECO:0000313" key="1">
    <source>
        <dbReference type="EMBL" id="KAL2041087.1"/>
    </source>
</evidence>
<protein>
    <submittedName>
        <fullName evidence="1">Uncharacterized protein</fullName>
    </submittedName>
</protein>
<name>A0ABR4A9I5_9LECA</name>
<sequence>MHYSTTLCAVFLSVQSTIGSGYLAHRNDIVRRYCEPATPDVSQTDIIAVACNQVETIGFAECSNELTYSMSQSAAKICARYRSLYNGCLVVNNGSETACSDAELGYSMCFNYTMQAYAYCGCYYNDPTNLTNCANAELQNSASSSTFSPPPSVPAPALPISTVSHIAPISIYPTVPTNPTPNTQQPPLAHPGPPHALISTLTPTSLMTIPSPAVPFSTHSTAYTTTLYTACPDTTSTFSTTITTTVDAPDIAAPSRMPDIKASLITQSLSYTGTTTGLSLTTSRMGTAEAVDRVYVDPAPTVSACLAANSAAAPMGTVPATEARASPAETGIAVSGAGGEGGVCVGRLRKRTRVLVVGG</sequence>
<dbReference type="EMBL" id="JBEFKJ010000018">
    <property type="protein sequence ID" value="KAL2041087.1"/>
    <property type="molecule type" value="Genomic_DNA"/>
</dbReference>
<gene>
    <name evidence="1" type="ORF">N7G274_006031</name>
</gene>
<proteinExistence type="predicted"/>
<accession>A0ABR4A9I5</accession>